<keyword evidence="3 13" id="KW-0808">Transferase</keyword>
<keyword evidence="7 13" id="KW-0833">Ubl conjugation pathway</keyword>
<dbReference type="FunFam" id="3.30.505.10:FF:000007">
    <property type="entry name" value="E3 ubiquitin-protein ligase CBL"/>
    <property type="match status" value="1"/>
</dbReference>
<accession>A0A2Y9E7V1</accession>
<feature type="region of interest" description="Disordered" evidence="14">
    <location>
        <begin position="403"/>
        <end position="471"/>
    </location>
</feature>
<dbReference type="GO" id="GO:0005509">
    <property type="term" value="F:calcium ion binding"/>
    <property type="evidence" value="ECO:0007669"/>
    <property type="project" value="UniProtKB-UniRule"/>
</dbReference>
<dbReference type="FunFam" id="1.10.238.10:FF:000182">
    <property type="entry name" value="E3 ubiquitin-protein ligase CBL-C"/>
    <property type="match status" value="1"/>
</dbReference>
<evidence type="ECO:0000259" key="15">
    <source>
        <dbReference type="PROSITE" id="PS50089"/>
    </source>
</evidence>
<sequence>MAAAAAARQGRQSGDVRALGRAVKQLERLEAQCRDPRFASSPPSLRDLLPRTAQLLRKVTMAGGAAGGSCPEGPGGARDFLVIYLTNLEAKGRQVAALLPPRGRTEANDELFREGSTLRRQLAKLALIFSHMHAELGALFPGGQYCGHTYQLTKAPAHTFWREHCGTRCVLPWAEFESLLRTCHPLESGSTALALRSTIDLTFSGHVSIFEFDIFTRLFQPWSTLLKNWELLAVNHPGYMAFLTYDEVRARLQACRDKPGSYIFRPSCTRLGKWAIGYVSAEGSILQTIPLNRPLFQVLLEGQRKGFYLYPDGRNHNPDLTELCRTQPHQHIHVSEEQLQLYWAMDSTFELCKICAASDKDVKIEPCGHLLCSRCLASWQHSDSQTCPFCRCEIKGQEPISVQQFPGRPVGARSAATEDSGDSSDQEDREEEMEQVAPSAPPLPPRLDLSPTRPRSGGHLNVAPPALPRLQAPLPLPKIKTVVSVLWEANSSHQTREGPTEVPRCAAKESPRGWKGFVKRK</sequence>
<feature type="compositionally biased region" description="Acidic residues" evidence="14">
    <location>
        <begin position="419"/>
        <end position="434"/>
    </location>
</feature>
<dbReference type="SUPFAM" id="SSF57850">
    <property type="entry name" value="RING/U-box"/>
    <property type="match status" value="1"/>
</dbReference>
<dbReference type="Gene3D" id="3.30.505.10">
    <property type="entry name" value="SH2 domain"/>
    <property type="match status" value="1"/>
</dbReference>
<dbReference type="InterPro" id="IPR017907">
    <property type="entry name" value="Znf_RING_CS"/>
</dbReference>
<feature type="region of interest" description="Disordered" evidence="14">
    <location>
        <begin position="490"/>
        <end position="521"/>
    </location>
</feature>
<dbReference type="InterPro" id="IPR001841">
    <property type="entry name" value="Znf_RING"/>
</dbReference>
<dbReference type="SUPFAM" id="SSF47668">
    <property type="entry name" value="N-terminal domain of cbl (N-cbl)"/>
    <property type="match status" value="1"/>
</dbReference>
<dbReference type="PROSITE" id="PS50089">
    <property type="entry name" value="ZF_RING_2"/>
    <property type="match status" value="1"/>
</dbReference>
<dbReference type="GO" id="GO:0007166">
    <property type="term" value="P:cell surface receptor signaling pathway"/>
    <property type="evidence" value="ECO:0007669"/>
    <property type="project" value="InterPro"/>
</dbReference>
<dbReference type="Gene3D" id="1.20.930.20">
    <property type="entry name" value="Adaptor protein Cbl, N-terminal domain"/>
    <property type="match status" value="1"/>
</dbReference>
<dbReference type="GeneID" id="101349162"/>
<evidence type="ECO:0000256" key="14">
    <source>
        <dbReference type="SAM" id="MobiDB-lite"/>
    </source>
</evidence>
<dbReference type="InterPro" id="IPR011992">
    <property type="entry name" value="EF-hand-dom_pair"/>
</dbReference>
<dbReference type="FunCoup" id="A0A2Y9E7V1">
    <property type="interactions" value="444"/>
</dbReference>
<dbReference type="PROSITE" id="PS00518">
    <property type="entry name" value="ZF_RING_1"/>
    <property type="match status" value="1"/>
</dbReference>
<keyword evidence="17" id="KW-1185">Reference proteome</keyword>
<evidence type="ECO:0000256" key="4">
    <source>
        <dbReference type="ARBA" id="ARBA00022723"/>
    </source>
</evidence>
<comment type="catalytic activity">
    <reaction evidence="1 13">
        <text>S-ubiquitinyl-[E2 ubiquitin-conjugating enzyme]-L-cysteine + [acceptor protein]-L-lysine = [E2 ubiquitin-conjugating enzyme]-L-cysteine + N(6)-ubiquitinyl-[acceptor protein]-L-lysine.</text>
        <dbReference type="EC" id="2.3.2.27"/>
    </reaction>
</comment>
<dbReference type="Gene3D" id="3.30.40.10">
    <property type="entry name" value="Zinc/RING finger domain, C3HC4 (zinc finger)"/>
    <property type="match status" value="1"/>
</dbReference>
<evidence type="ECO:0000313" key="18">
    <source>
        <dbReference type="RefSeq" id="XP_004388885.1"/>
    </source>
</evidence>
<dbReference type="SMART" id="SM00184">
    <property type="entry name" value="RING"/>
    <property type="match status" value="1"/>
</dbReference>
<dbReference type="InterPro" id="IPR024162">
    <property type="entry name" value="Adaptor_Cbl"/>
</dbReference>
<dbReference type="CTD" id="23624"/>
<gene>
    <name evidence="18" type="primary">CBLC</name>
</gene>
<dbReference type="Pfam" id="PF02262">
    <property type="entry name" value="Cbl_N"/>
    <property type="match status" value="1"/>
</dbReference>
<dbReference type="Gene3D" id="1.10.238.10">
    <property type="entry name" value="EF-hand"/>
    <property type="match status" value="1"/>
</dbReference>
<keyword evidence="6 12" id="KW-0863">Zinc-finger</keyword>
<dbReference type="CDD" id="cd09920">
    <property type="entry name" value="SH2_Cbl-b_TKB"/>
    <property type="match status" value="1"/>
</dbReference>
<dbReference type="PANTHER" id="PTHR23007:SF12">
    <property type="entry name" value="E3 UBIQUITIN-PROTEIN LIGASE CBL-C"/>
    <property type="match status" value="1"/>
</dbReference>
<reference evidence="18" key="1">
    <citation type="submission" date="2025-08" db="UniProtKB">
        <authorList>
            <consortium name="RefSeq"/>
        </authorList>
    </citation>
    <scope>IDENTIFICATION</scope>
</reference>
<dbReference type="OrthoDB" id="7237699at2759"/>
<evidence type="ECO:0000313" key="17">
    <source>
        <dbReference type="Proteomes" id="UP000248480"/>
    </source>
</evidence>
<dbReference type="GO" id="GO:0030163">
    <property type="term" value="P:protein catabolic process"/>
    <property type="evidence" value="ECO:0007669"/>
    <property type="project" value="UniProtKB-ARBA"/>
</dbReference>
<feature type="domain" description="Cbl-PTB" evidence="16">
    <location>
        <begin position="8"/>
        <end position="322"/>
    </location>
</feature>
<keyword evidence="2" id="KW-0597">Phosphoprotein</keyword>
<dbReference type="GO" id="GO:0001784">
    <property type="term" value="F:phosphotyrosine residue binding"/>
    <property type="evidence" value="ECO:0007669"/>
    <property type="project" value="UniProtKB-UniRule"/>
</dbReference>
<keyword evidence="9 13" id="KW-0106">Calcium</keyword>
<dbReference type="Pfam" id="PF02762">
    <property type="entry name" value="Cbl_N3"/>
    <property type="match status" value="1"/>
</dbReference>
<dbReference type="PANTHER" id="PTHR23007">
    <property type="entry name" value="CBL"/>
    <property type="match status" value="1"/>
</dbReference>
<dbReference type="KEGG" id="tmu:101349162"/>
<dbReference type="GO" id="GO:0030971">
    <property type="term" value="F:receptor tyrosine kinase binding"/>
    <property type="evidence" value="ECO:0007669"/>
    <property type="project" value="TreeGrafter"/>
</dbReference>
<dbReference type="EC" id="2.3.2.27" evidence="13"/>
<evidence type="ECO:0000256" key="6">
    <source>
        <dbReference type="ARBA" id="ARBA00022771"/>
    </source>
</evidence>
<evidence type="ECO:0000256" key="3">
    <source>
        <dbReference type="ARBA" id="ARBA00022679"/>
    </source>
</evidence>
<keyword evidence="5" id="KW-0677">Repeat</keyword>
<keyword evidence="10" id="KW-0832">Ubl conjugation</keyword>
<evidence type="ECO:0000259" key="16">
    <source>
        <dbReference type="PROSITE" id="PS51506"/>
    </source>
</evidence>
<dbReference type="UniPathway" id="UPA00143"/>
<dbReference type="GO" id="GO:0008270">
    <property type="term" value="F:zinc ion binding"/>
    <property type="evidence" value="ECO:0007669"/>
    <property type="project" value="UniProtKB-KW"/>
</dbReference>
<evidence type="ECO:0000256" key="5">
    <source>
        <dbReference type="ARBA" id="ARBA00022737"/>
    </source>
</evidence>
<proteinExistence type="predicted"/>
<dbReference type="SUPFAM" id="SSF55550">
    <property type="entry name" value="SH2 domain"/>
    <property type="match status" value="1"/>
</dbReference>
<keyword evidence="4 13" id="KW-0479">Metal-binding</keyword>
<evidence type="ECO:0000256" key="1">
    <source>
        <dbReference type="ARBA" id="ARBA00000900"/>
    </source>
</evidence>
<dbReference type="GO" id="GO:0045121">
    <property type="term" value="C:membrane raft"/>
    <property type="evidence" value="ECO:0007669"/>
    <property type="project" value="TreeGrafter"/>
</dbReference>
<dbReference type="Pfam" id="PF13920">
    <property type="entry name" value="zf-C3HC4_3"/>
    <property type="match status" value="1"/>
</dbReference>
<evidence type="ECO:0000256" key="9">
    <source>
        <dbReference type="ARBA" id="ARBA00022837"/>
    </source>
</evidence>
<dbReference type="Pfam" id="PF02761">
    <property type="entry name" value="Cbl_N2"/>
    <property type="match status" value="1"/>
</dbReference>
<organism evidence="17 18">
    <name type="scientific">Trichechus manatus latirostris</name>
    <name type="common">Florida manatee</name>
    <dbReference type="NCBI Taxonomy" id="127582"/>
    <lineage>
        <taxon>Eukaryota</taxon>
        <taxon>Metazoa</taxon>
        <taxon>Chordata</taxon>
        <taxon>Craniata</taxon>
        <taxon>Vertebrata</taxon>
        <taxon>Euteleostomi</taxon>
        <taxon>Mammalia</taxon>
        <taxon>Eutheria</taxon>
        <taxon>Afrotheria</taxon>
        <taxon>Sirenia</taxon>
        <taxon>Trichechidae</taxon>
        <taxon>Trichechus</taxon>
    </lineage>
</organism>
<dbReference type="AlphaFoldDB" id="A0A2Y9E7V1"/>
<dbReference type="InParanoid" id="A0A2Y9E7V1"/>
<evidence type="ECO:0000256" key="13">
    <source>
        <dbReference type="RuleBase" id="RU367001"/>
    </source>
</evidence>
<dbReference type="GO" id="GO:0005886">
    <property type="term" value="C:plasma membrane"/>
    <property type="evidence" value="ECO:0007669"/>
    <property type="project" value="TreeGrafter"/>
</dbReference>
<evidence type="ECO:0000256" key="11">
    <source>
        <dbReference type="ARBA" id="ARBA00023036"/>
    </source>
</evidence>
<dbReference type="InterPro" id="IPR036537">
    <property type="entry name" value="Adaptor_Cbl_N_dom_sf"/>
</dbReference>
<keyword evidence="8 13" id="KW-0862">Zinc</keyword>
<dbReference type="GO" id="GO:0023051">
    <property type="term" value="P:regulation of signaling"/>
    <property type="evidence" value="ECO:0007669"/>
    <property type="project" value="InterPro"/>
</dbReference>
<dbReference type="STRING" id="127582.A0A2Y9E7V1"/>
<evidence type="ECO:0000256" key="7">
    <source>
        <dbReference type="ARBA" id="ARBA00022786"/>
    </source>
</evidence>
<dbReference type="InterPro" id="IPR013083">
    <property type="entry name" value="Znf_RING/FYVE/PHD"/>
</dbReference>
<dbReference type="InterPro" id="IPR014741">
    <property type="entry name" value="Adaptor_Cbl_EF_hand-like"/>
</dbReference>
<dbReference type="GO" id="GO:0016567">
    <property type="term" value="P:protein ubiquitination"/>
    <property type="evidence" value="ECO:0007669"/>
    <property type="project" value="UniProtKB-UniPathway"/>
</dbReference>
<protein>
    <recommendedName>
        <fullName evidence="13">E3 ubiquitin-protein ligase CBL</fullName>
        <ecNumber evidence="13">2.3.2.27</ecNumber>
    </recommendedName>
</protein>
<dbReference type="InterPro" id="IPR024159">
    <property type="entry name" value="Cbl_PTB"/>
</dbReference>
<evidence type="ECO:0000256" key="10">
    <source>
        <dbReference type="ARBA" id="ARBA00022843"/>
    </source>
</evidence>
<dbReference type="InterPro" id="IPR014742">
    <property type="entry name" value="Adaptor_Cbl_SH2-like"/>
</dbReference>
<evidence type="ECO:0000256" key="2">
    <source>
        <dbReference type="ARBA" id="ARBA00022553"/>
    </source>
</evidence>
<dbReference type="GO" id="GO:0061630">
    <property type="term" value="F:ubiquitin protein ligase activity"/>
    <property type="evidence" value="ECO:0007669"/>
    <property type="project" value="UniProtKB-EC"/>
</dbReference>
<dbReference type="InterPro" id="IPR003153">
    <property type="entry name" value="Adaptor_Cbl_N_hlx"/>
</dbReference>
<keyword evidence="11" id="KW-0729">SH3-binding</keyword>
<feature type="domain" description="RING-type" evidence="15">
    <location>
        <begin position="352"/>
        <end position="391"/>
    </location>
</feature>
<evidence type="ECO:0000256" key="12">
    <source>
        <dbReference type="PROSITE-ProRule" id="PRU00175"/>
    </source>
</evidence>
<evidence type="ECO:0000256" key="8">
    <source>
        <dbReference type="ARBA" id="ARBA00022833"/>
    </source>
</evidence>
<name>A0A2Y9E7V1_TRIMA</name>
<dbReference type="GO" id="GO:0017124">
    <property type="term" value="F:SH3 domain binding"/>
    <property type="evidence" value="ECO:0007669"/>
    <property type="project" value="UniProtKB-KW"/>
</dbReference>
<dbReference type="FunFam" id="3.30.40.10:FF:000367">
    <property type="entry name" value="Cbl proto-oncogene C"/>
    <property type="match status" value="1"/>
</dbReference>
<comment type="function">
    <text evidence="13">E3 ubiquitin-protein ligase which accepts ubiquitin from specific E2 ubiquitin-conjugating enzymes, and transfers it to substrates, generally promoting their degradation by the proteasome.</text>
</comment>
<dbReference type="Proteomes" id="UP000248480">
    <property type="component" value="Unplaced"/>
</dbReference>
<comment type="pathway">
    <text evidence="13">Protein modification; protein ubiquitination.</text>
</comment>
<dbReference type="RefSeq" id="XP_004388885.1">
    <property type="nucleotide sequence ID" value="XM_004388828.1"/>
</dbReference>
<dbReference type="PROSITE" id="PS51506">
    <property type="entry name" value="CBL_PTB"/>
    <property type="match status" value="1"/>
</dbReference>
<comment type="domain">
    <text evidence="13">The N-terminus is composed of the phosphotyrosine binding (PTB) domain, a short linker region and the RING-type zinc finger. The PTB domain, which is also called TKB (tyrosine kinase binding) domain, is composed of three different subdomains: a four-helix bundle (4H), a calcium-binding EF hand and a divergent SH2 domain.</text>
</comment>
<dbReference type="SUPFAM" id="SSF47473">
    <property type="entry name" value="EF-hand"/>
    <property type="match status" value="1"/>
</dbReference>
<dbReference type="InterPro" id="IPR036860">
    <property type="entry name" value="SH2_dom_sf"/>
</dbReference>